<feature type="compositionally biased region" description="Acidic residues" evidence="1">
    <location>
        <begin position="30"/>
        <end position="44"/>
    </location>
</feature>
<proteinExistence type="predicted"/>
<dbReference type="Proteomes" id="UP001154282">
    <property type="component" value="Unassembled WGS sequence"/>
</dbReference>
<dbReference type="AlphaFoldDB" id="A0AAV0R119"/>
<feature type="region of interest" description="Disordered" evidence="1">
    <location>
        <begin position="1"/>
        <end position="56"/>
    </location>
</feature>
<gene>
    <name evidence="2" type="ORF">LITE_LOCUS45951</name>
</gene>
<reference evidence="2" key="1">
    <citation type="submission" date="2022-08" db="EMBL/GenBank/DDBJ databases">
        <authorList>
            <person name="Gutierrez-Valencia J."/>
        </authorList>
    </citation>
    <scope>NUCLEOTIDE SEQUENCE</scope>
</reference>
<sequence>MTRTKSTAMRTTSEGETFRPKCAKQQQQNEDQEIEDEESDDQDDEGKGRKVYFRFV</sequence>
<evidence type="ECO:0000313" key="2">
    <source>
        <dbReference type="EMBL" id="CAI0551395.1"/>
    </source>
</evidence>
<evidence type="ECO:0000313" key="3">
    <source>
        <dbReference type="Proteomes" id="UP001154282"/>
    </source>
</evidence>
<accession>A0AAV0R119</accession>
<evidence type="ECO:0000256" key="1">
    <source>
        <dbReference type="SAM" id="MobiDB-lite"/>
    </source>
</evidence>
<name>A0AAV0R119_9ROSI</name>
<comment type="caution">
    <text evidence="2">The sequence shown here is derived from an EMBL/GenBank/DDBJ whole genome shotgun (WGS) entry which is preliminary data.</text>
</comment>
<keyword evidence="3" id="KW-1185">Reference proteome</keyword>
<protein>
    <submittedName>
        <fullName evidence="2">Uncharacterized protein</fullName>
    </submittedName>
</protein>
<feature type="compositionally biased region" description="Polar residues" evidence="1">
    <location>
        <begin position="1"/>
        <end position="15"/>
    </location>
</feature>
<organism evidence="2 3">
    <name type="scientific">Linum tenue</name>
    <dbReference type="NCBI Taxonomy" id="586396"/>
    <lineage>
        <taxon>Eukaryota</taxon>
        <taxon>Viridiplantae</taxon>
        <taxon>Streptophyta</taxon>
        <taxon>Embryophyta</taxon>
        <taxon>Tracheophyta</taxon>
        <taxon>Spermatophyta</taxon>
        <taxon>Magnoliopsida</taxon>
        <taxon>eudicotyledons</taxon>
        <taxon>Gunneridae</taxon>
        <taxon>Pentapetalae</taxon>
        <taxon>rosids</taxon>
        <taxon>fabids</taxon>
        <taxon>Malpighiales</taxon>
        <taxon>Linaceae</taxon>
        <taxon>Linum</taxon>
    </lineage>
</organism>
<dbReference type="EMBL" id="CAMGYJ010000010">
    <property type="protein sequence ID" value="CAI0551395.1"/>
    <property type="molecule type" value="Genomic_DNA"/>
</dbReference>